<evidence type="ECO:0000256" key="1">
    <source>
        <dbReference type="ARBA" id="ARBA00006723"/>
    </source>
</evidence>
<reference evidence="6" key="1">
    <citation type="journal article" date="2019" name="Int. J. Syst. Evol. Microbiol.">
        <title>The Global Catalogue of Microorganisms (GCM) 10K type strain sequencing project: providing services to taxonomists for standard genome sequencing and annotation.</title>
        <authorList>
            <consortium name="The Broad Institute Genomics Platform"/>
            <consortium name="The Broad Institute Genome Sequencing Center for Infectious Disease"/>
            <person name="Wu L."/>
            <person name="Ma J."/>
        </authorList>
    </citation>
    <scope>NUCLEOTIDE SEQUENCE [LARGE SCALE GENOMIC DNA]</scope>
    <source>
        <strain evidence="6">CGMCC 1.12295</strain>
    </source>
</reference>
<gene>
    <name evidence="5" type="ORF">ACFSCZ_19775</name>
</gene>
<dbReference type="Pfam" id="PF01361">
    <property type="entry name" value="Tautomerase"/>
    <property type="match status" value="1"/>
</dbReference>
<dbReference type="InterPro" id="IPR014347">
    <property type="entry name" value="Tautomerase/MIF_sf"/>
</dbReference>
<comment type="similarity">
    <text evidence="1 3">Belongs to the 4-oxalocrotonate tautomerase family.</text>
</comment>
<dbReference type="InterPro" id="IPR004370">
    <property type="entry name" value="4-OT-like_dom"/>
</dbReference>
<comment type="caution">
    <text evidence="5">The sequence shown here is derived from an EMBL/GenBank/DDBJ whole genome shotgun (WGS) entry which is preliminary data.</text>
</comment>
<dbReference type="GO" id="GO:0016853">
    <property type="term" value="F:isomerase activity"/>
    <property type="evidence" value="ECO:0007669"/>
    <property type="project" value="UniProtKB-KW"/>
</dbReference>
<dbReference type="RefSeq" id="WP_380776786.1">
    <property type="nucleotide sequence ID" value="NZ_JBHUEO010000121.1"/>
</dbReference>
<dbReference type="EMBL" id="JBHUEO010000121">
    <property type="protein sequence ID" value="MFD1708907.1"/>
    <property type="molecule type" value="Genomic_DNA"/>
</dbReference>
<dbReference type="NCBIfam" id="NF002571">
    <property type="entry name" value="PRK02220.1"/>
    <property type="match status" value="1"/>
</dbReference>
<dbReference type="Gene3D" id="3.30.429.10">
    <property type="entry name" value="Macrophage Migration Inhibitory Factor"/>
    <property type="match status" value="1"/>
</dbReference>
<feature type="domain" description="4-oxalocrotonate tautomerase-like" evidence="4">
    <location>
        <begin position="2"/>
        <end position="60"/>
    </location>
</feature>
<name>A0ABW4KM00_9BACI</name>
<keyword evidence="2 3" id="KW-0413">Isomerase</keyword>
<evidence type="ECO:0000313" key="6">
    <source>
        <dbReference type="Proteomes" id="UP001597301"/>
    </source>
</evidence>
<proteinExistence type="inferred from homology"/>
<dbReference type="NCBIfam" id="TIGR00013">
    <property type="entry name" value="taut"/>
    <property type="match status" value="1"/>
</dbReference>
<evidence type="ECO:0000313" key="5">
    <source>
        <dbReference type="EMBL" id="MFD1708907.1"/>
    </source>
</evidence>
<keyword evidence="6" id="KW-1185">Reference proteome</keyword>
<dbReference type="EC" id="5.3.2.-" evidence="3"/>
<dbReference type="PANTHER" id="PTHR35530">
    <property type="entry name" value="TAUTOMERASE-RELATED"/>
    <property type="match status" value="1"/>
</dbReference>
<evidence type="ECO:0000256" key="2">
    <source>
        <dbReference type="ARBA" id="ARBA00023235"/>
    </source>
</evidence>
<dbReference type="PANTHER" id="PTHR35530:SF1">
    <property type="entry name" value="2-HYDROXYMUCONATE TAUTOMERASE"/>
    <property type="match status" value="1"/>
</dbReference>
<accession>A0ABW4KM00</accession>
<protein>
    <recommendedName>
        <fullName evidence="3">Tautomerase</fullName>
        <ecNumber evidence="3">5.3.2.-</ecNumber>
    </recommendedName>
</protein>
<dbReference type="SUPFAM" id="SSF55331">
    <property type="entry name" value="Tautomerase/MIF"/>
    <property type="match status" value="1"/>
</dbReference>
<dbReference type="Proteomes" id="UP001597301">
    <property type="component" value="Unassembled WGS sequence"/>
</dbReference>
<organism evidence="5 6">
    <name type="scientific">Siminovitchia sediminis</name>
    <dbReference type="NCBI Taxonomy" id="1274353"/>
    <lineage>
        <taxon>Bacteria</taxon>
        <taxon>Bacillati</taxon>
        <taxon>Bacillota</taxon>
        <taxon>Bacilli</taxon>
        <taxon>Bacillales</taxon>
        <taxon>Bacillaceae</taxon>
        <taxon>Siminovitchia</taxon>
    </lineage>
</organism>
<evidence type="ECO:0000256" key="3">
    <source>
        <dbReference type="RuleBase" id="RU362032"/>
    </source>
</evidence>
<dbReference type="InterPro" id="IPR018191">
    <property type="entry name" value="4-OT"/>
</dbReference>
<evidence type="ECO:0000259" key="4">
    <source>
        <dbReference type="Pfam" id="PF01361"/>
    </source>
</evidence>
<sequence>MPIIHIDLLDGKSVEQKDELISSVTEVTEKALGVDKEHITIILREVSRDHWAVQGKALTKKIEQ</sequence>